<reference evidence="1" key="1">
    <citation type="submission" date="2013-07" db="EMBL/GenBank/DDBJ databases">
        <title>Sub-species coevolution in mutualistic symbiosis.</title>
        <authorList>
            <person name="Murfin K."/>
            <person name="Klassen J."/>
            <person name="Lee M."/>
            <person name="Forst S."/>
            <person name="Stock P."/>
            <person name="Goodrich-Blair H."/>
        </authorList>
    </citation>
    <scope>NUCLEOTIDE SEQUENCE [LARGE SCALE GENOMIC DNA]</scope>
    <source>
        <strain evidence="1">Feltiae Moldova</strain>
    </source>
</reference>
<name>A0A077NX94_XENBV</name>
<sequence length="57" mass="6528">MLVSIFYAGKQYKYRAVDSHKYEGDGIGMTTLVPSNSSYEMKSNDYTLHTDVMVRDN</sequence>
<dbReference type="Proteomes" id="UP000028487">
    <property type="component" value="Unassembled WGS sequence"/>
</dbReference>
<proteinExistence type="predicted"/>
<evidence type="ECO:0000313" key="2">
    <source>
        <dbReference type="Proteomes" id="UP000028487"/>
    </source>
</evidence>
<protein>
    <submittedName>
        <fullName evidence="1">Uncharacterized protein</fullName>
    </submittedName>
</protein>
<dbReference type="HOGENOM" id="CLU_2995671_0_0_6"/>
<dbReference type="EMBL" id="CBSV010000177">
    <property type="protein sequence ID" value="CDH02271.1"/>
    <property type="molecule type" value="Genomic_DNA"/>
</dbReference>
<evidence type="ECO:0000313" key="1">
    <source>
        <dbReference type="EMBL" id="CDH02271.1"/>
    </source>
</evidence>
<comment type="caution">
    <text evidence="1">The sequence shown here is derived from an EMBL/GenBank/DDBJ whole genome shotgun (WGS) entry which is preliminary data.</text>
</comment>
<dbReference type="AlphaFoldDB" id="A0A077NX94"/>
<accession>A0A077NX94</accession>
<gene>
    <name evidence="1" type="ORF">XBFM1_2580007</name>
</gene>
<organism evidence="1 2">
    <name type="scientific">Xenorhabdus bovienii str. feltiae Moldova</name>
    <dbReference type="NCBI Taxonomy" id="1398200"/>
    <lineage>
        <taxon>Bacteria</taxon>
        <taxon>Pseudomonadati</taxon>
        <taxon>Pseudomonadota</taxon>
        <taxon>Gammaproteobacteria</taxon>
        <taxon>Enterobacterales</taxon>
        <taxon>Morganellaceae</taxon>
        <taxon>Xenorhabdus</taxon>
    </lineage>
</organism>